<evidence type="ECO:0000256" key="4">
    <source>
        <dbReference type="ARBA" id="ARBA00022840"/>
    </source>
</evidence>
<keyword evidence="4 6" id="KW-0067">ATP-binding</keyword>
<dbReference type="PANTHER" id="PTHR24095:SF14">
    <property type="entry name" value="ACETYL-COENZYME A SYNTHETASE 1"/>
    <property type="match status" value="1"/>
</dbReference>
<dbReference type="NCBIfam" id="TIGR02188">
    <property type="entry name" value="Ac_CoA_lig_AcsA"/>
    <property type="match status" value="1"/>
</dbReference>
<reference evidence="10 11" key="1">
    <citation type="submission" date="2018-11" db="EMBL/GenBank/DDBJ databases">
        <title>Genomic Encyclopedia of Type Strains, Phase IV (KMG-IV): sequencing the most valuable type-strain genomes for metagenomic binning, comparative biology and taxonomic classification.</title>
        <authorList>
            <person name="Goeker M."/>
        </authorList>
    </citation>
    <scope>NUCLEOTIDE SEQUENCE [LARGE SCALE GENOMIC DNA]</scope>
    <source>
        <strain evidence="10 11">DSM 27238</strain>
    </source>
</reference>
<organism evidence="10 11">
    <name type="scientific">Vespertiliibacter pulmonis</name>
    <dbReference type="NCBI Taxonomy" id="1443036"/>
    <lineage>
        <taxon>Bacteria</taxon>
        <taxon>Pseudomonadati</taxon>
        <taxon>Pseudomonadota</taxon>
        <taxon>Gammaproteobacteria</taxon>
        <taxon>Pasteurellales</taxon>
        <taxon>Pasteurellaceae</taxon>
        <taxon>Vespertiliibacter</taxon>
    </lineage>
</organism>
<evidence type="ECO:0000259" key="8">
    <source>
        <dbReference type="Pfam" id="PF13193"/>
    </source>
</evidence>
<dbReference type="GO" id="GO:0019427">
    <property type="term" value="P:acetyl-CoA biosynthetic process from acetate"/>
    <property type="evidence" value="ECO:0007669"/>
    <property type="project" value="UniProtKB-UniRule"/>
</dbReference>
<dbReference type="EC" id="6.2.1.1" evidence="6"/>
<feature type="binding site" evidence="6">
    <location>
        <position position="522"/>
    </location>
    <ligand>
        <name>ATP</name>
        <dbReference type="ChEBI" id="CHEBI:30616"/>
    </ligand>
</feature>
<feature type="domain" description="AMP-dependent synthetase/ligase" evidence="7">
    <location>
        <begin position="92"/>
        <end position="477"/>
    </location>
</feature>
<gene>
    <name evidence="6" type="primary">acsA</name>
    <name evidence="10" type="ORF">EDC46_1233</name>
</gene>
<comment type="caution">
    <text evidence="10">The sequence shown here is derived from an EMBL/GenBank/DDBJ whole genome shotgun (WGS) entry which is preliminary data.</text>
</comment>
<dbReference type="HAMAP" id="MF_01123">
    <property type="entry name" value="Ac_CoA_synth"/>
    <property type="match status" value="1"/>
</dbReference>
<evidence type="ECO:0000313" key="10">
    <source>
        <dbReference type="EMBL" id="RPE83540.1"/>
    </source>
</evidence>
<dbReference type="NCBIfam" id="NF001208">
    <property type="entry name" value="PRK00174.1"/>
    <property type="match status" value="1"/>
</dbReference>
<proteinExistence type="inferred from homology"/>
<dbReference type="InterPro" id="IPR042099">
    <property type="entry name" value="ANL_N_sf"/>
</dbReference>
<feature type="modified residue" description="N6-acetyllysine" evidence="6">
    <location>
        <position position="619"/>
    </location>
</feature>
<comment type="catalytic activity">
    <reaction evidence="6">
        <text>acetate + ATP + CoA = acetyl-CoA + AMP + diphosphate</text>
        <dbReference type="Rhea" id="RHEA:23176"/>
        <dbReference type="ChEBI" id="CHEBI:30089"/>
        <dbReference type="ChEBI" id="CHEBI:30616"/>
        <dbReference type="ChEBI" id="CHEBI:33019"/>
        <dbReference type="ChEBI" id="CHEBI:57287"/>
        <dbReference type="ChEBI" id="CHEBI:57288"/>
        <dbReference type="ChEBI" id="CHEBI:456215"/>
        <dbReference type="EC" id="6.2.1.1"/>
    </reaction>
</comment>
<dbReference type="CDD" id="cd05966">
    <property type="entry name" value="ACS"/>
    <property type="match status" value="1"/>
</dbReference>
<dbReference type="Gene3D" id="3.40.50.12780">
    <property type="entry name" value="N-terminal domain of ligase-like"/>
    <property type="match status" value="1"/>
</dbReference>
<dbReference type="EMBL" id="RKQP01000003">
    <property type="protein sequence ID" value="RPE83540.1"/>
    <property type="molecule type" value="Genomic_DNA"/>
</dbReference>
<dbReference type="GO" id="GO:0016208">
    <property type="term" value="F:AMP binding"/>
    <property type="evidence" value="ECO:0007669"/>
    <property type="project" value="InterPro"/>
</dbReference>
<keyword evidence="3 6" id="KW-0547">Nucleotide-binding</keyword>
<sequence>MQYNHDVILKENRTFKPSDDFRRQANISGLESYQELWNFADKDYLSYWSDLARELITWKKPFMEIFDDSNAPFYKWFSDGTLNVSYNCLDRHLPDKGNKEAIIFESDFGQVQIFTYAQLHNRVCRFGNALRELGVKKGDRVIIYLPMIAEAVIAMQACARIGAVHSVVFGGFSANALRDRIEDAGAKLVITANAGLRGGKIIPLKETVDEALELGGKSVENVVVYHRVNIDTPWKKGRDLWWNELTANQPAFCEPEWVNAEDPLFILYTSGSTGKPKGIVHSTGGYLLGALNSFRTVFDNKQDDIFWCTADVGWITGHSYVCYGPLANGATQVIYEGVPSYPDPGRIWRIIQRHKITVFYTSPTLIRSLTRLGEHIPNKYDLSSLRLLGSVGEPINPSAWMWFYEIVGKNRCPIVDTWWQTETGSIMLAPIPGVIATKPGSCTLPLPGIMAEVLDESGNKCEPEQGGILVIKRPFPSMLRTIWNDPERFKKTYFPEEYGGKYYVAGDSAHRDNDGYFWILGRTDDVLNVSGHRLGTMEIESALVSNPKVAEAAVVGKPDEIKGESIVAFIVLNGMRPEGEEAKELAEELKTWVSNEIGKIARPEDIRFAENLPKTRSGKIMRRLLRSIAKNELITQDISTLENPQIIGQLQQQLL</sequence>
<evidence type="ECO:0000256" key="6">
    <source>
        <dbReference type="HAMAP-Rule" id="MF_01123"/>
    </source>
</evidence>
<comment type="similarity">
    <text evidence="1 6">Belongs to the ATP-dependent AMP-binding enzyme family.</text>
</comment>
<dbReference type="InterPro" id="IPR020845">
    <property type="entry name" value="AMP-binding_CS"/>
</dbReference>
<comment type="caution">
    <text evidence="6">Lacks conserved residue(s) required for the propagation of feature annotation.</text>
</comment>
<keyword evidence="2 6" id="KW-0436">Ligase</keyword>
<dbReference type="GO" id="GO:0003987">
    <property type="term" value="F:acetate-CoA ligase activity"/>
    <property type="evidence" value="ECO:0007669"/>
    <property type="project" value="UniProtKB-UniRule"/>
</dbReference>
<dbReference type="RefSeq" id="WP_124211395.1">
    <property type="nucleotide sequence ID" value="NZ_CP016615.1"/>
</dbReference>
<dbReference type="FunFam" id="3.40.50.12780:FF:000001">
    <property type="entry name" value="Acetyl-coenzyme A synthetase"/>
    <property type="match status" value="1"/>
</dbReference>
<keyword evidence="11" id="KW-1185">Reference proteome</keyword>
<feature type="binding site" evidence="6">
    <location>
        <position position="507"/>
    </location>
    <ligand>
        <name>ATP</name>
        <dbReference type="ChEBI" id="CHEBI:30616"/>
    </ligand>
</feature>
<dbReference type="InterPro" id="IPR011904">
    <property type="entry name" value="Ac_CoA_lig"/>
</dbReference>
<keyword evidence="6" id="KW-0460">Magnesium</keyword>
<protein>
    <recommendedName>
        <fullName evidence="6">Acetyl-coenzyme A synthetase</fullName>
        <shortName evidence="6">AcCoA synthetase</shortName>
        <shortName evidence="6">Acs</shortName>
        <ecNumber evidence="6">6.2.1.1</ecNumber>
    </recommendedName>
    <alternativeName>
        <fullName evidence="6">Acetate--CoA ligase</fullName>
    </alternativeName>
    <alternativeName>
        <fullName evidence="6">Acyl-activating enzyme</fullName>
    </alternativeName>
</protein>
<evidence type="ECO:0000313" key="11">
    <source>
        <dbReference type="Proteomes" id="UP000281691"/>
    </source>
</evidence>
<feature type="binding site" evidence="6">
    <location>
        <position position="316"/>
    </location>
    <ligand>
        <name>CoA</name>
        <dbReference type="ChEBI" id="CHEBI:57287"/>
    </ligand>
</feature>
<dbReference type="Pfam" id="PF16177">
    <property type="entry name" value="ACAS_N"/>
    <property type="match status" value="1"/>
</dbReference>
<feature type="binding site" evidence="6">
    <location>
        <position position="549"/>
    </location>
    <ligand>
        <name>Mg(2+)</name>
        <dbReference type="ChEBI" id="CHEBI:18420"/>
    </ligand>
</feature>
<evidence type="ECO:0000259" key="7">
    <source>
        <dbReference type="Pfam" id="PF00501"/>
    </source>
</evidence>
<dbReference type="GO" id="GO:0046872">
    <property type="term" value="F:metal ion binding"/>
    <property type="evidence" value="ECO:0007669"/>
    <property type="project" value="UniProtKB-KW"/>
</dbReference>
<dbReference type="PANTHER" id="PTHR24095">
    <property type="entry name" value="ACETYL-COENZYME A SYNTHETASE"/>
    <property type="match status" value="1"/>
</dbReference>
<feature type="binding site" evidence="6">
    <location>
        <begin position="416"/>
        <end position="421"/>
    </location>
    <ligand>
        <name>ATP</name>
        <dbReference type="ChEBI" id="CHEBI:30616"/>
    </ligand>
</feature>
<name>A0A3N4WBY3_9PAST</name>
<evidence type="ECO:0000256" key="2">
    <source>
        <dbReference type="ARBA" id="ARBA00022598"/>
    </source>
</evidence>
<comment type="cofactor">
    <cofactor evidence="6">
        <name>Mg(2+)</name>
        <dbReference type="ChEBI" id="CHEBI:18420"/>
    </cofactor>
</comment>
<feature type="binding site" evidence="6">
    <location>
        <begin position="197"/>
        <end position="200"/>
    </location>
    <ligand>
        <name>CoA</name>
        <dbReference type="ChEBI" id="CHEBI:57287"/>
    </ligand>
</feature>
<keyword evidence="6" id="KW-0479">Metal-binding</keyword>
<keyword evidence="5 6" id="KW-0007">Acetylation</keyword>
<dbReference type="InterPro" id="IPR000873">
    <property type="entry name" value="AMP-dep_synth/lig_dom"/>
</dbReference>
<comment type="function">
    <text evidence="6">Catalyzes the conversion of acetate into acetyl-CoA (AcCoA), an essential intermediate at the junction of anabolic and catabolic pathways. AcsA undergoes a two-step reaction. In the first half reaction, AcsA combines acetate with ATP to form acetyl-adenylate (AcAMP) intermediate. In the second half reaction, it can then transfer the acetyl group from AcAMP to the sulfhydryl group of CoA, forming the product AcCoA.</text>
</comment>
<dbReference type="GO" id="GO:0005524">
    <property type="term" value="F:ATP binding"/>
    <property type="evidence" value="ECO:0007669"/>
    <property type="project" value="UniProtKB-KW"/>
</dbReference>
<feature type="binding site" evidence="6">
    <location>
        <begin position="392"/>
        <end position="394"/>
    </location>
    <ligand>
        <name>ATP</name>
        <dbReference type="ChEBI" id="CHEBI:30616"/>
    </ligand>
</feature>
<dbReference type="GO" id="GO:0005829">
    <property type="term" value="C:cytosol"/>
    <property type="evidence" value="ECO:0007669"/>
    <property type="project" value="TreeGrafter"/>
</dbReference>
<evidence type="ECO:0000259" key="9">
    <source>
        <dbReference type="Pfam" id="PF16177"/>
    </source>
</evidence>
<accession>A0A3N4WBY3</accession>
<feature type="binding site" evidence="6">
    <location>
        <position position="533"/>
    </location>
    <ligand>
        <name>ATP</name>
        <dbReference type="ChEBI" id="CHEBI:30616"/>
    </ligand>
</feature>
<dbReference type="Pfam" id="PF13193">
    <property type="entry name" value="AMP-binding_C"/>
    <property type="match status" value="1"/>
</dbReference>
<dbReference type="SUPFAM" id="SSF56801">
    <property type="entry name" value="Acetyl-CoA synthetase-like"/>
    <property type="match status" value="1"/>
</dbReference>
<dbReference type="AlphaFoldDB" id="A0A3N4WBY3"/>
<dbReference type="PROSITE" id="PS00455">
    <property type="entry name" value="AMP_BINDING"/>
    <property type="match status" value="1"/>
</dbReference>
<dbReference type="Pfam" id="PF00501">
    <property type="entry name" value="AMP-binding"/>
    <property type="match status" value="1"/>
</dbReference>
<dbReference type="InterPro" id="IPR032387">
    <property type="entry name" value="ACAS_N"/>
</dbReference>
<feature type="binding site" evidence="6">
    <location>
        <position position="544"/>
    </location>
    <ligand>
        <name>Mg(2+)</name>
        <dbReference type="ChEBI" id="CHEBI:18420"/>
    </ligand>
</feature>
<feature type="domain" description="AMP-binding enzyme C-terminal" evidence="8">
    <location>
        <begin position="538"/>
        <end position="619"/>
    </location>
</feature>
<dbReference type="InterPro" id="IPR025110">
    <property type="entry name" value="AMP-bd_C"/>
</dbReference>
<dbReference type="Gene3D" id="3.30.300.30">
    <property type="match status" value="1"/>
</dbReference>
<feature type="binding site" evidence="6">
    <location>
        <position position="530"/>
    </location>
    <ligand>
        <name>CoA</name>
        <dbReference type="ChEBI" id="CHEBI:57287"/>
    </ligand>
</feature>
<dbReference type="Proteomes" id="UP000281691">
    <property type="component" value="Unassembled WGS sequence"/>
</dbReference>
<dbReference type="OrthoDB" id="9803968at2"/>
<evidence type="ECO:0000256" key="5">
    <source>
        <dbReference type="ARBA" id="ARBA00022990"/>
    </source>
</evidence>
<comment type="PTM">
    <text evidence="6">Acetylated. Deacetylation by the SIR2-homolog deacetylase activates the enzyme.</text>
</comment>
<dbReference type="InterPro" id="IPR045851">
    <property type="entry name" value="AMP-bd_C_sf"/>
</dbReference>
<feature type="domain" description="Acetyl-coenzyme A synthetase N-terminal" evidence="9">
    <location>
        <begin position="33"/>
        <end position="88"/>
    </location>
</feature>
<evidence type="ECO:0000256" key="1">
    <source>
        <dbReference type="ARBA" id="ARBA00006432"/>
    </source>
</evidence>
<evidence type="ECO:0000256" key="3">
    <source>
        <dbReference type="ARBA" id="ARBA00022741"/>
    </source>
</evidence>